<sequence>MMRNLQFSALAVLLCGSLLSAAPAHAERRIVIIQNSVPEGPSLEMSAPMVELARAAAAKETADAGLPPGQGAPVKLPQMQVSAISTTVDGRREVLLQDANNPQNTASMQWPKRPGDPAVQFNVGQTVNFEPAESGNGWRVNDNQGRPLEYLPEATGPRDIFDTQR</sequence>
<dbReference type="AlphaFoldDB" id="A0AA38XTQ9"/>
<gene>
    <name evidence="3" type="ORF">H2204_011872</name>
</gene>
<keyword evidence="2" id="KW-0732">Signal</keyword>
<name>A0AA38XTQ9_9EURO</name>
<evidence type="ECO:0000313" key="3">
    <source>
        <dbReference type="EMBL" id="KAJ9621437.1"/>
    </source>
</evidence>
<feature type="region of interest" description="Disordered" evidence="1">
    <location>
        <begin position="128"/>
        <end position="165"/>
    </location>
</feature>
<evidence type="ECO:0008006" key="4">
    <source>
        <dbReference type="Google" id="ProtNLM"/>
    </source>
</evidence>
<feature type="chain" id="PRO_5041403213" description="Transmembrane protein" evidence="2">
    <location>
        <begin position="27"/>
        <end position="165"/>
    </location>
</feature>
<reference evidence="3" key="1">
    <citation type="submission" date="2022-10" db="EMBL/GenBank/DDBJ databases">
        <title>Culturing micro-colonial fungi from biological soil crusts in the Mojave desert and describing Neophaeococcomyces mojavensis, and introducing the new genera and species Taxawa tesnikishii.</title>
        <authorList>
            <person name="Kurbessoian T."/>
            <person name="Stajich J.E."/>
        </authorList>
    </citation>
    <scope>NUCLEOTIDE SEQUENCE</scope>
    <source>
        <strain evidence="3">TK_35</strain>
    </source>
</reference>
<accession>A0AA38XTQ9</accession>
<proteinExistence type="predicted"/>
<evidence type="ECO:0000256" key="2">
    <source>
        <dbReference type="SAM" id="SignalP"/>
    </source>
</evidence>
<organism evidence="3">
    <name type="scientific">Knufia peltigerae</name>
    <dbReference type="NCBI Taxonomy" id="1002370"/>
    <lineage>
        <taxon>Eukaryota</taxon>
        <taxon>Fungi</taxon>
        <taxon>Dikarya</taxon>
        <taxon>Ascomycota</taxon>
        <taxon>Pezizomycotina</taxon>
        <taxon>Eurotiomycetes</taxon>
        <taxon>Chaetothyriomycetidae</taxon>
        <taxon>Chaetothyriales</taxon>
        <taxon>Trichomeriaceae</taxon>
        <taxon>Knufia</taxon>
    </lineage>
</organism>
<evidence type="ECO:0000256" key="1">
    <source>
        <dbReference type="SAM" id="MobiDB-lite"/>
    </source>
</evidence>
<feature type="signal peptide" evidence="2">
    <location>
        <begin position="1"/>
        <end position="26"/>
    </location>
</feature>
<protein>
    <recommendedName>
        <fullName evidence="4">Transmembrane protein</fullName>
    </recommendedName>
</protein>
<dbReference type="EMBL" id="JAPDRN010000114">
    <property type="protein sequence ID" value="KAJ9621437.1"/>
    <property type="molecule type" value="Genomic_DNA"/>
</dbReference>
<comment type="caution">
    <text evidence="3">The sequence shown here is derived from an EMBL/GenBank/DDBJ whole genome shotgun (WGS) entry which is preliminary data.</text>
</comment>